<dbReference type="Proteomes" id="UP000054097">
    <property type="component" value="Unassembled WGS sequence"/>
</dbReference>
<name>A0A0C2VZ39_SERVB</name>
<reference evidence="2" key="3">
    <citation type="submission" date="2015-02" db="EMBL/GenBank/DDBJ databases">
        <title>Evolutionary Origins and Diversification of the Mycorrhizal Mutualists.</title>
        <authorList>
            <consortium name="DOE Joint Genome Institute"/>
            <consortium name="Mycorrhizal Genomics Consortium"/>
            <person name="Kohler A."/>
            <person name="Kuo A."/>
            <person name="Nagy L.G."/>
            <person name="Floudas D."/>
            <person name="Copeland A."/>
            <person name="Barry K.W."/>
            <person name="Cichocki N."/>
            <person name="Veneault-Fourrey C."/>
            <person name="LaButti K."/>
            <person name="Lindquist E.A."/>
            <person name="Lipzen A."/>
            <person name="Lundell T."/>
            <person name="Morin E."/>
            <person name="Murat C."/>
            <person name="Riley R."/>
            <person name="Ohm R."/>
            <person name="Sun H."/>
            <person name="Tunlid A."/>
            <person name="Henrissat B."/>
            <person name="Grigoriev I.V."/>
            <person name="Hibbett D.S."/>
            <person name="Martin F."/>
        </authorList>
    </citation>
    <scope>NUCLEOTIDE SEQUENCE</scope>
    <source>
        <strain evidence="2">MAFF 305830</strain>
    </source>
</reference>
<reference evidence="2 4" key="1">
    <citation type="submission" date="2014-04" db="EMBL/GenBank/DDBJ databases">
        <authorList>
            <consortium name="DOE Joint Genome Institute"/>
            <person name="Kuo A."/>
            <person name="Zuccaro A."/>
            <person name="Kohler A."/>
            <person name="Nagy L.G."/>
            <person name="Floudas D."/>
            <person name="Copeland A."/>
            <person name="Barry K.W."/>
            <person name="Cichocki N."/>
            <person name="Veneault-Fourrey C."/>
            <person name="LaButti K."/>
            <person name="Lindquist E.A."/>
            <person name="Lipzen A."/>
            <person name="Lundell T."/>
            <person name="Morin E."/>
            <person name="Murat C."/>
            <person name="Sun H."/>
            <person name="Tunlid A."/>
            <person name="Henrissat B."/>
            <person name="Grigoriev I.V."/>
            <person name="Hibbett D.S."/>
            <person name="Martin F."/>
            <person name="Nordberg H.P."/>
            <person name="Cantor M.N."/>
            <person name="Hua S.X."/>
        </authorList>
    </citation>
    <scope>NUCLEOTIDE SEQUENCE [LARGE SCALE GENOMIC DNA]</scope>
    <source>
        <strain evidence="2 4">MAFF 305830</strain>
    </source>
</reference>
<dbReference type="HOGENOM" id="CLU_085817_0_0_1"/>
<dbReference type="EMBL" id="KN824619">
    <property type="protein sequence ID" value="KIM19573.1"/>
    <property type="molecule type" value="Genomic_DNA"/>
</dbReference>
<dbReference type="EMBL" id="KN824621">
    <property type="protein sequence ID" value="KIM19568.1"/>
    <property type="molecule type" value="Genomic_DNA"/>
</dbReference>
<proteinExistence type="predicted"/>
<evidence type="ECO:0000256" key="1">
    <source>
        <dbReference type="SAM" id="MobiDB-lite"/>
    </source>
</evidence>
<gene>
    <name evidence="3" type="ORF">M408DRAFT_203163</name>
    <name evidence="2" type="ORF">M408DRAFT_203221</name>
</gene>
<dbReference type="AlphaFoldDB" id="A0A0C2VZ39"/>
<accession>A0A0C2VZ39</accession>
<evidence type="ECO:0000313" key="2">
    <source>
        <dbReference type="EMBL" id="KIM19568.1"/>
    </source>
</evidence>
<sequence length="283" mass="31691">MVHIGWTQTKRFDYEHTLAPLVRSIARYHAFLDLMRAHPTTLLVPTLDIDLAWHSHQLKGGTYRKNTLAYINRTPNHDDSIESFVLAKGYDITAKAWKKRFGVPYSICGCILDRDTQSRISRLASKIAYIGKKDKEEEPVLVNTRPDLVTIEDDEADSSHPSEHPLLVDNPGSAMNSTRMDSRQKVSMKCVASAKKGASRDPWRALQAERSERRKNGRHREAFTDPYYGYGYYYPYWGVSTPYPPGFYGGYGYAGSGTGSAGCGTGCGAAGVSCSFLTQKRHH</sequence>
<dbReference type="InterPro" id="IPR009836">
    <property type="entry name" value="GRDP-like"/>
</dbReference>
<reference evidence="4" key="2">
    <citation type="submission" date="2015-01" db="EMBL/GenBank/DDBJ databases">
        <title>Evolutionary Origins and Diversification of the Mycorrhizal Mutualists.</title>
        <authorList>
            <consortium name="DOE Joint Genome Institute"/>
            <consortium name="Mycorrhizal Genomics Consortium"/>
            <person name="Kohler A."/>
            <person name="Kuo A."/>
            <person name="Nagy L.G."/>
            <person name="Floudas D."/>
            <person name="Copeland A."/>
            <person name="Barry K.W."/>
            <person name="Cichocki N."/>
            <person name="Veneault-Fourrey C."/>
            <person name="LaButti K."/>
            <person name="Lindquist E.A."/>
            <person name="Lipzen A."/>
            <person name="Lundell T."/>
            <person name="Morin E."/>
            <person name="Murat C."/>
            <person name="Riley R."/>
            <person name="Ohm R."/>
            <person name="Sun H."/>
            <person name="Tunlid A."/>
            <person name="Henrissat B."/>
            <person name="Grigoriev I.V."/>
            <person name="Hibbett D.S."/>
            <person name="Martin F."/>
        </authorList>
    </citation>
    <scope>NUCLEOTIDE SEQUENCE [LARGE SCALE GENOMIC DNA]</scope>
    <source>
        <strain evidence="4">MAFF 305830</strain>
    </source>
</reference>
<evidence type="ECO:0000313" key="4">
    <source>
        <dbReference type="Proteomes" id="UP000054097"/>
    </source>
</evidence>
<dbReference type="Pfam" id="PF07173">
    <property type="entry name" value="GRDP-like"/>
    <property type="match status" value="1"/>
</dbReference>
<evidence type="ECO:0000313" key="3">
    <source>
        <dbReference type="EMBL" id="KIM19573.1"/>
    </source>
</evidence>
<dbReference type="STRING" id="933852.A0A0C2VZ39"/>
<dbReference type="OrthoDB" id="2684236at2759"/>
<feature type="region of interest" description="Disordered" evidence="1">
    <location>
        <begin position="154"/>
        <end position="180"/>
    </location>
</feature>
<protein>
    <submittedName>
        <fullName evidence="2">Uncharacterized protein</fullName>
    </submittedName>
</protein>
<dbReference type="PANTHER" id="PTHR34365:SF7">
    <property type="entry name" value="GLYCINE-RICH DOMAIN-CONTAINING PROTEIN 1"/>
    <property type="match status" value="1"/>
</dbReference>
<dbReference type="PANTHER" id="PTHR34365">
    <property type="entry name" value="ENOLASE (DUF1399)"/>
    <property type="match status" value="1"/>
</dbReference>
<keyword evidence="4" id="KW-1185">Reference proteome</keyword>
<organism evidence="2 4">
    <name type="scientific">Serendipita vermifera MAFF 305830</name>
    <dbReference type="NCBI Taxonomy" id="933852"/>
    <lineage>
        <taxon>Eukaryota</taxon>
        <taxon>Fungi</taxon>
        <taxon>Dikarya</taxon>
        <taxon>Basidiomycota</taxon>
        <taxon>Agaricomycotina</taxon>
        <taxon>Agaricomycetes</taxon>
        <taxon>Sebacinales</taxon>
        <taxon>Serendipitaceae</taxon>
        <taxon>Serendipita</taxon>
    </lineage>
</organism>